<evidence type="ECO:0000313" key="2">
    <source>
        <dbReference type="Proteomes" id="UP000315759"/>
    </source>
</evidence>
<dbReference type="Proteomes" id="UP000315759">
    <property type="component" value="Unassembled WGS sequence"/>
</dbReference>
<keyword evidence="2" id="KW-1185">Reference proteome</keyword>
<gene>
    <name evidence="1" type="ORF">D8S82_32185</name>
</gene>
<dbReference type="AlphaFoldDB" id="A0A544VQZ5"/>
<name>A0A544VQZ5_9MYCO</name>
<protein>
    <submittedName>
        <fullName evidence="1">Uncharacterized protein</fullName>
    </submittedName>
</protein>
<dbReference type="RefSeq" id="WP_142555974.1">
    <property type="nucleotide sequence ID" value="NZ_VIFX01000075.1"/>
</dbReference>
<evidence type="ECO:0000313" key="1">
    <source>
        <dbReference type="EMBL" id="TQR82413.1"/>
    </source>
</evidence>
<dbReference type="EMBL" id="VIFX01000075">
    <property type="protein sequence ID" value="TQR82413.1"/>
    <property type="molecule type" value="Genomic_DNA"/>
</dbReference>
<proteinExistence type="predicted"/>
<accession>A0A544VQZ5</accession>
<organism evidence="1 2">
    <name type="scientific">Mycolicibacterium hodleri</name>
    <dbReference type="NCBI Taxonomy" id="49897"/>
    <lineage>
        <taxon>Bacteria</taxon>
        <taxon>Bacillati</taxon>
        <taxon>Actinomycetota</taxon>
        <taxon>Actinomycetes</taxon>
        <taxon>Mycobacteriales</taxon>
        <taxon>Mycobacteriaceae</taxon>
        <taxon>Mycolicibacterium</taxon>
    </lineage>
</organism>
<sequence>MTADLHPSTHLRAAAWVPNDDPQRQWDEAIALAAEWIWERSEVEEIRPVLVSNTIESAAGMGHAELDEIIRAGGHATPKSRTRYDYGPVLAFVPDERSLHFAMDLARGYSLSVVEGHGFALAEWAASAGAVNLLTGQAQTSQIPDDVRRDLDFAILDGGRNGWTGPDERAQAQRCLAEHIRTGRLTPDQAAAYALTSSSVSDRGAKRLRELLARNR</sequence>
<comment type="caution">
    <text evidence="1">The sequence shown here is derived from an EMBL/GenBank/DDBJ whole genome shotgun (WGS) entry which is preliminary data.</text>
</comment>
<reference evidence="1 2" key="1">
    <citation type="submission" date="2018-10" db="EMBL/GenBank/DDBJ databases">
        <title>Draft genome of Mycobacterium hodleri strain B.</title>
        <authorList>
            <person name="Amande T.J."/>
            <person name="Mcgenity T.J."/>
        </authorList>
    </citation>
    <scope>NUCLEOTIDE SEQUENCE [LARGE SCALE GENOMIC DNA]</scope>
    <source>
        <strain evidence="1 2">B</strain>
    </source>
</reference>